<dbReference type="InterPro" id="IPR036390">
    <property type="entry name" value="WH_DNA-bd_sf"/>
</dbReference>
<evidence type="ECO:0000259" key="4">
    <source>
        <dbReference type="PROSITE" id="PS50949"/>
    </source>
</evidence>
<sequence length="221" mass="26392">MVEVSSYQDEAYIKIRDKILRMKFIPGERINKKALQKELSIGATPMREAFLRLSREGLLLVRPQSGTYVSKISIDEVYQARFVRESIEKLVIAEAITRLTSKDLDEFKKIIALQELYLKSGDYDQFFNLDEAFHRTFYKIDHKEFVWQWLQVVNLQFNRFRYFRLEETDLDWQQICDDHRAIVKAVADKRTQRAETAISRHLHMVDEDIKTALKHHPEYFE</sequence>
<keyword evidence="3" id="KW-0804">Transcription</keyword>
<keyword evidence="2" id="KW-0238">DNA-binding</keyword>
<dbReference type="InterPro" id="IPR011711">
    <property type="entry name" value="GntR_C"/>
</dbReference>
<dbReference type="PANTHER" id="PTHR43537">
    <property type="entry name" value="TRANSCRIPTIONAL REGULATOR, GNTR FAMILY"/>
    <property type="match status" value="1"/>
</dbReference>
<dbReference type="PROSITE" id="PS50949">
    <property type="entry name" value="HTH_GNTR"/>
    <property type="match status" value="1"/>
</dbReference>
<dbReference type="SUPFAM" id="SSF46785">
    <property type="entry name" value="Winged helix' DNA-binding domain"/>
    <property type="match status" value="1"/>
</dbReference>
<dbReference type="InterPro" id="IPR036388">
    <property type="entry name" value="WH-like_DNA-bd_sf"/>
</dbReference>
<protein>
    <submittedName>
        <fullName evidence="5">GntR family transcriptional regulator</fullName>
    </submittedName>
</protein>
<dbReference type="RefSeq" id="WP_137642513.1">
    <property type="nucleotide sequence ID" value="NZ_BJEA01000009.1"/>
</dbReference>
<organism evidence="5 6">
    <name type="scientific">Lactiplantibacillus modestisalitolerans</name>
    <dbReference type="NCBI Taxonomy" id="1457219"/>
    <lineage>
        <taxon>Bacteria</taxon>
        <taxon>Bacillati</taxon>
        <taxon>Bacillota</taxon>
        <taxon>Bacilli</taxon>
        <taxon>Lactobacillales</taxon>
        <taxon>Lactobacillaceae</taxon>
        <taxon>Lactiplantibacillus</taxon>
    </lineage>
</organism>
<dbReference type="InterPro" id="IPR000524">
    <property type="entry name" value="Tscrpt_reg_HTH_GntR"/>
</dbReference>
<keyword evidence="6" id="KW-1185">Reference proteome</keyword>
<evidence type="ECO:0000313" key="5">
    <source>
        <dbReference type="EMBL" id="MFB9770052.1"/>
    </source>
</evidence>
<dbReference type="EMBL" id="JBHLZY010000024">
    <property type="protein sequence ID" value="MFB9770052.1"/>
    <property type="molecule type" value="Genomic_DNA"/>
</dbReference>
<dbReference type="Pfam" id="PF07729">
    <property type="entry name" value="FCD"/>
    <property type="match status" value="1"/>
</dbReference>
<dbReference type="InterPro" id="IPR008920">
    <property type="entry name" value="TF_FadR/GntR_C"/>
</dbReference>
<comment type="caution">
    <text evidence="5">The sequence shown here is derived from an EMBL/GenBank/DDBJ whole genome shotgun (WGS) entry which is preliminary data.</text>
</comment>
<dbReference type="Gene3D" id="1.20.120.530">
    <property type="entry name" value="GntR ligand-binding domain-like"/>
    <property type="match status" value="1"/>
</dbReference>
<dbReference type="SMART" id="SM00895">
    <property type="entry name" value="FCD"/>
    <property type="match status" value="1"/>
</dbReference>
<reference evidence="5 6" key="1">
    <citation type="submission" date="2024-09" db="EMBL/GenBank/DDBJ databases">
        <authorList>
            <person name="Sun Q."/>
            <person name="Mori K."/>
        </authorList>
    </citation>
    <scope>NUCLEOTIDE SEQUENCE [LARGE SCALE GENOMIC DNA]</scope>
    <source>
        <strain evidence="5 6">TBRC 4576</strain>
    </source>
</reference>
<evidence type="ECO:0000256" key="3">
    <source>
        <dbReference type="ARBA" id="ARBA00023163"/>
    </source>
</evidence>
<dbReference type="SMART" id="SM00345">
    <property type="entry name" value="HTH_GNTR"/>
    <property type="match status" value="1"/>
</dbReference>
<feature type="domain" description="HTH gntR-type" evidence="4">
    <location>
        <begin position="5"/>
        <end position="72"/>
    </location>
</feature>
<name>A0ABV5WVV0_9LACO</name>
<dbReference type="Proteomes" id="UP001589691">
    <property type="component" value="Unassembled WGS sequence"/>
</dbReference>
<proteinExistence type="predicted"/>
<evidence type="ECO:0000256" key="1">
    <source>
        <dbReference type="ARBA" id="ARBA00023015"/>
    </source>
</evidence>
<evidence type="ECO:0000256" key="2">
    <source>
        <dbReference type="ARBA" id="ARBA00023125"/>
    </source>
</evidence>
<dbReference type="Gene3D" id="1.10.10.10">
    <property type="entry name" value="Winged helix-like DNA-binding domain superfamily/Winged helix DNA-binding domain"/>
    <property type="match status" value="1"/>
</dbReference>
<evidence type="ECO:0000313" key="6">
    <source>
        <dbReference type="Proteomes" id="UP001589691"/>
    </source>
</evidence>
<accession>A0ABV5WVV0</accession>
<keyword evidence="1" id="KW-0805">Transcription regulation</keyword>
<dbReference type="SUPFAM" id="SSF48008">
    <property type="entry name" value="GntR ligand-binding domain-like"/>
    <property type="match status" value="1"/>
</dbReference>
<dbReference type="Pfam" id="PF00392">
    <property type="entry name" value="GntR"/>
    <property type="match status" value="1"/>
</dbReference>
<dbReference type="PANTHER" id="PTHR43537:SF51">
    <property type="entry name" value="HTH-TYPE TRANSCRIPTIONAL REGULATOR LGOR-RELATED"/>
    <property type="match status" value="1"/>
</dbReference>
<gene>
    <name evidence="5" type="ORF">ACFFLI_09285</name>
</gene>